<evidence type="ECO:0000256" key="7">
    <source>
        <dbReference type="ARBA" id="ARBA00023132"/>
    </source>
</evidence>
<dbReference type="InterPro" id="IPR037665">
    <property type="entry name" value="Nucleoporin_S59-like"/>
</dbReference>
<dbReference type="GO" id="GO:0003723">
    <property type="term" value="F:RNA binding"/>
    <property type="evidence" value="ECO:0007669"/>
    <property type="project" value="TreeGrafter"/>
</dbReference>
<dbReference type="KEGG" id="fcy:FRACYDRAFT_163777"/>
<dbReference type="InParanoid" id="A0A1E7FCJ5"/>
<dbReference type="AlphaFoldDB" id="A0A1E7FCJ5"/>
<dbReference type="GO" id="GO:0006405">
    <property type="term" value="P:RNA export from nucleus"/>
    <property type="evidence" value="ECO:0007669"/>
    <property type="project" value="TreeGrafter"/>
</dbReference>
<dbReference type="Gene3D" id="3.30.1610.10">
    <property type="entry name" value="Peptidase S59, nucleoporin"/>
    <property type="match status" value="1"/>
</dbReference>
<evidence type="ECO:0000259" key="9">
    <source>
        <dbReference type="PROSITE" id="PS51434"/>
    </source>
</evidence>
<dbReference type="Proteomes" id="UP000095751">
    <property type="component" value="Unassembled WGS sequence"/>
</dbReference>
<dbReference type="EMBL" id="KV784359">
    <property type="protein sequence ID" value="OEU15856.1"/>
    <property type="molecule type" value="Genomic_DNA"/>
</dbReference>
<keyword evidence="8" id="KW-0539">Nucleus</keyword>
<dbReference type="GO" id="GO:0017056">
    <property type="term" value="F:structural constituent of nuclear pore"/>
    <property type="evidence" value="ECO:0007669"/>
    <property type="project" value="InterPro"/>
</dbReference>
<dbReference type="PANTHER" id="PTHR23198:SF6">
    <property type="entry name" value="NUCLEAR PORE COMPLEX PROTEIN NUP98-NUP96"/>
    <property type="match status" value="1"/>
</dbReference>
<comment type="subcellular location">
    <subcellularLocation>
        <location evidence="1">Nucleus</location>
        <location evidence="1">Nuclear pore complex</location>
    </subcellularLocation>
</comment>
<feature type="non-terminal residue" evidence="10">
    <location>
        <position position="136"/>
    </location>
</feature>
<dbReference type="GO" id="GO:0000973">
    <property type="term" value="P:post-transcriptional tethering of RNA polymerase II gene DNA at nuclear periphery"/>
    <property type="evidence" value="ECO:0007669"/>
    <property type="project" value="TreeGrafter"/>
</dbReference>
<evidence type="ECO:0000256" key="3">
    <source>
        <dbReference type="ARBA" id="ARBA00022448"/>
    </source>
</evidence>
<dbReference type="InterPro" id="IPR036903">
    <property type="entry name" value="Nup98_auto-Pept-S59_dom_sf"/>
</dbReference>
<keyword evidence="6" id="KW-0811">Translocation</keyword>
<comment type="similarity">
    <text evidence="2">Belongs to the nucleoporin GLFG family.</text>
</comment>
<evidence type="ECO:0000313" key="10">
    <source>
        <dbReference type="EMBL" id="OEU15856.1"/>
    </source>
</evidence>
<proteinExistence type="inferred from homology"/>
<reference evidence="10 11" key="1">
    <citation type="submission" date="2016-09" db="EMBL/GenBank/DDBJ databases">
        <title>Extensive genetic diversity and differential bi-allelic expression allows diatom success in the polar Southern Ocean.</title>
        <authorList>
            <consortium name="DOE Joint Genome Institute"/>
            <person name="Mock T."/>
            <person name="Otillar R.P."/>
            <person name="Strauss J."/>
            <person name="Dupont C."/>
            <person name="Frickenhaus S."/>
            <person name="Maumus F."/>
            <person name="Mcmullan M."/>
            <person name="Sanges R."/>
            <person name="Schmutz J."/>
            <person name="Toseland A."/>
            <person name="Valas R."/>
            <person name="Veluchamy A."/>
            <person name="Ward B.J."/>
            <person name="Allen A."/>
            <person name="Barry K."/>
            <person name="Falciatore A."/>
            <person name="Ferrante M."/>
            <person name="Fortunato A.E."/>
            <person name="Gloeckner G."/>
            <person name="Gruber A."/>
            <person name="Hipkin R."/>
            <person name="Janech M."/>
            <person name="Kroth P."/>
            <person name="Leese F."/>
            <person name="Lindquist E."/>
            <person name="Lyon B.R."/>
            <person name="Martin J."/>
            <person name="Mayer C."/>
            <person name="Parker M."/>
            <person name="Quesneville H."/>
            <person name="Raymond J."/>
            <person name="Uhlig C."/>
            <person name="Valentin K.U."/>
            <person name="Worden A.Z."/>
            <person name="Armbrust E.V."/>
            <person name="Bowler C."/>
            <person name="Green B."/>
            <person name="Moulton V."/>
            <person name="Van Oosterhout C."/>
            <person name="Grigoriev I."/>
        </authorList>
    </citation>
    <scope>NUCLEOTIDE SEQUENCE [LARGE SCALE GENOMIC DNA]</scope>
    <source>
        <strain evidence="10 11">CCMP1102</strain>
    </source>
</reference>
<dbReference type="PANTHER" id="PTHR23198">
    <property type="entry name" value="NUCLEOPORIN"/>
    <property type="match status" value="1"/>
</dbReference>
<evidence type="ECO:0000256" key="6">
    <source>
        <dbReference type="ARBA" id="ARBA00023010"/>
    </source>
</evidence>
<keyword evidence="5" id="KW-0653">Protein transport</keyword>
<feature type="domain" description="Peptidase S59" evidence="9">
    <location>
        <begin position="1"/>
        <end position="125"/>
    </location>
</feature>
<dbReference type="GO" id="GO:0044614">
    <property type="term" value="C:nuclear pore cytoplasmic filaments"/>
    <property type="evidence" value="ECO:0007669"/>
    <property type="project" value="TreeGrafter"/>
</dbReference>
<accession>A0A1E7FCJ5</accession>
<dbReference type="OrthoDB" id="200238at2759"/>
<evidence type="ECO:0000256" key="4">
    <source>
        <dbReference type="ARBA" id="ARBA00022816"/>
    </source>
</evidence>
<gene>
    <name evidence="10" type="ORF">FRACYDRAFT_163777</name>
</gene>
<keyword evidence="7" id="KW-0906">Nuclear pore complex</keyword>
<dbReference type="GO" id="GO:0034398">
    <property type="term" value="P:telomere tethering at nuclear periphery"/>
    <property type="evidence" value="ECO:0007669"/>
    <property type="project" value="TreeGrafter"/>
</dbReference>
<dbReference type="SUPFAM" id="SSF82215">
    <property type="entry name" value="C-terminal autoproteolytic domain of nucleoporin nup98"/>
    <property type="match status" value="1"/>
</dbReference>
<protein>
    <submittedName>
        <fullName evidence="10">C-terminal autoproteolytic domain of nucleoporin nup98</fullName>
    </submittedName>
</protein>
<dbReference type="GO" id="GO:0006606">
    <property type="term" value="P:protein import into nucleus"/>
    <property type="evidence" value="ECO:0007669"/>
    <property type="project" value="TreeGrafter"/>
</dbReference>
<evidence type="ECO:0000256" key="5">
    <source>
        <dbReference type="ARBA" id="ARBA00022927"/>
    </source>
</evidence>
<feature type="non-terminal residue" evidence="10">
    <location>
        <position position="1"/>
    </location>
</feature>
<sequence length="136" mass="15051">LQRMNPADLAAIANFSVTREGVGKVEWQGAVDVRGADLDSIVVIEQSEVSIYTDEEKMGLKPPRGTKLNRPAKLTMENVFPKNRDAPNANEKFKRKVAAATVNMGAELINYDPQSGSWLLLVDHFSRYGLDDDDSD</sequence>
<name>A0A1E7FCJ5_9STRA</name>
<organism evidence="10 11">
    <name type="scientific">Fragilariopsis cylindrus CCMP1102</name>
    <dbReference type="NCBI Taxonomy" id="635003"/>
    <lineage>
        <taxon>Eukaryota</taxon>
        <taxon>Sar</taxon>
        <taxon>Stramenopiles</taxon>
        <taxon>Ochrophyta</taxon>
        <taxon>Bacillariophyta</taxon>
        <taxon>Bacillariophyceae</taxon>
        <taxon>Bacillariophycidae</taxon>
        <taxon>Bacillariales</taxon>
        <taxon>Bacillariaceae</taxon>
        <taxon>Fragilariopsis</taxon>
    </lineage>
</organism>
<evidence type="ECO:0000256" key="2">
    <source>
        <dbReference type="ARBA" id="ARBA00008926"/>
    </source>
</evidence>
<dbReference type="PROSITE" id="PS51434">
    <property type="entry name" value="NUP_C"/>
    <property type="match status" value="1"/>
</dbReference>
<dbReference type="GO" id="GO:0051028">
    <property type="term" value="P:mRNA transport"/>
    <property type="evidence" value="ECO:0007669"/>
    <property type="project" value="UniProtKB-KW"/>
</dbReference>
<keyword evidence="4" id="KW-0509">mRNA transport</keyword>
<keyword evidence="11" id="KW-1185">Reference proteome</keyword>
<evidence type="ECO:0000256" key="8">
    <source>
        <dbReference type="ARBA" id="ARBA00023242"/>
    </source>
</evidence>
<dbReference type="InterPro" id="IPR007230">
    <property type="entry name" value="Nup98_auto-Pept-S59_dom"/>
</dbReference>
<dbReference type="Pfam" id="PF04096">
    <property type="entry name" value="Nucleoporin2"/>
    <property type="match status" value="1"/>
</dbReference>
<dbReference type="GO" id="GO:0008139">
    <property type="term" value="F:nuclear localization sequence binding"/>
    <property type="evidence" value="ECO:0007669"/>
    <property type="project" value="TreeGrafter"/>
</dbReference>
<evidence type="ECO:0000313" key="11">
    <source>
        <dbReference type="Proteomes" id="UP000095751"/>
    </source>
</evidence>
<evidence type="ECO:0000256" key="1">
    <source>
        <dbReference type="ARBA" id="ARBA00004567"/>
    </source>
</evidence>
<keyword evidence="3" id="KW-0813">Transport</keyword>